<dbReference type="InterPro" id="IPR001173">
    <property type="entry name" value="Glyco_trans_2-like"/>
</dbReference>
<evidence type="ECO:0000259" key="2">
    <source>
        <dbReference type="Pfam" id="PF13632"/>
    </source>
</evidence>
<comment type="caution">
    <text evidence="3">The sequence shown here is derived from an EMBL/GenBank/DDBJ whole genome shotgun (WGS) entry which is preliminary data.</text>
</comment>
<dbReference type="PANTHER" id="PTHR16779">
    <property type="entry name" value="BETA-1,4-MANNOSYLTRANSFERASE EGH"/>
    <property type="match status" value="1"/>
</dbReference>
<keyword evidence="1" id="KW-0812">Transmembrane</keyword>
<protein>
    <submittedName>
        <fullName evidence="3">Egghead protein</fullName>
    </submittedName>
</protein>
<name>A0A2M7K570_9BACT</name>
<feature type="transmembrane region" description="Helical" evidence="1">
    <location>
        <begin position="288"/>
        <end position="307"/>
    </location>
</feature>
<reference evidence="4" key="1">
    <citation type="submission" date="2017-09" db="EMBL/GenBank/DDBJ databases">
        <title>Depth-based differentiation of microbial function through sediment-hosted aquifers and enrichment of novel symbionts in the deep terrestrial subsurface.</title>
        <authorList>
            <person name="Probst A.J."/>
            <person name="Ladd B."/>
            <person name="Jarett J.K."/>
            <person name="Geller-Mcgrath D.E."/>
            <person name="Sieber C.M."/>
            <person name="Emerson J.B."/>
            <person name="Anantharaman K."/>
            <person name="Thomas B.C."/>
            <person name="Malmstrom R."/>
            <person name="Stieglmeier M."/>
            <person name="Klingl A."/>
            <person name="Woyke T."/>
            <person name="Ryan C.M."/>
            <person name="Banfield J.F."/>
        </authorList>
    </citation>
    <scope>NUCLEOTIDE SEQUENCE [LARGE SCALE GENOMIC DNA]</scope>
</reference>
<dbReference type="Proteomes" id="UP000231493">
    <property type="component" value="Unassembled WGS sequence"/>
</dbReference>
<feature type="transmembrane region" description="Helical" evidence="1">
    <location>
        <begin position="314"/>
        <end position="334"/>
    </location>
</feature>
<dbReference type="GO" id="GO:0019187">
    <property type="term" value="F:beta-1,4-mannosyltransferase activity"/>
    <property type="evidence" value="ECO:0007669"/>
    <property type="project" value="InterPro"/>
</dbReference>
<gene>
    <name evidence="3" type="ORF">COZ58_08240</name>
</gene>
<dbReference type="InterPro" id="IPR029044">
    <property type="entry name" value="Nucleotide-diphossugar_trans"/>
</dbReference>
<accession>A0A2M7K570</accession>
<organism evidence="3 4">
    <name type="scientific">Candidatus Infernicultor aquiphilus</name>
    <dbReference type="NCBI Taxonomy" id="1805029"/>
    <lineage>
        <taxon>Bacteria</taxon>
        <taxon>Pseudomonadati</taxon>
        <taxon>Atribacterota</taxon>
        <taxon>Candidatus Phoenicimicrobiia</taxon>
        <taxon>Candidatus Pheonicimicrobiales</taxon>
        <taxon>Candidatus Phoenicimicrobiaceae</taxon>
        <taxon>Candidatus Infernicultor</taxon>
    </lineage>
</organism>
<evidence type="ECO:0000256" key="1">
    <source>
        <dbReference type="SAM" id="Phobius"/>
    </source>
</evidence>
<dbReference type="InterPro" id="IPR027389">
    <property type="entry name" value="B_mannosylTrfase_Bre-3/Egh"/>
</dbReference>
<feature type="transmembrane region" description="Helical" evidence="1">
    <location>
        <begin position="258"/>
        <end position="276"/>
    </location>
</feature>
<keyword evidence="1" id="KW-1133">Transmembrane helix</keyword>
<dbReference type="PANTHER" id="PTHR16779:SF1">
    <property type="entry name" value="BETA-1,4-MANNOSYLTRANSFERASE EGH"/>
    <property type="match status" value="1"/>
</dbReference>
<evidence type="ECO:0000313" key="3">
    <source>
        <dbReference type="EMBL" id="PIX33278.1"/>
    </source>
</evidence>
<sequence>MGQFYRPQRGKKKAENVECVLVSVANYKVKKSLLECIAYTKEKLDNHLWLLVDEGSESIPQFQENSLVIVPASYRKDLIGKGRAINYFIEKEVQPDKWYAFIDDDNLILDDSFLYEIPYYEERGYVAMNPVLFPRKGKSTLTYIMDFIRYFNDLTMFRFFTGFLKQPLAGLHGELLTVKGKVLKEIGYGNPSIVEDFRFASELVRRGYKTWQSNTKVSIKSPNSIGDLIKQRGRWFKGIAMEWKYCPLLMKEITGLKLLIWVLGIFGSWAMVPLWFFWKPLWFFWEPAFWFSFPGSLYYWVIYLYGVMMSKKPYYFFLIPLFGIFESISAYAGLRQKGFVVIDKN</sequence>
<dbReference type="AlphaFoldDB" id="A0A2M7K570"/>
<dbReference type="Pfam" id="PF13632">
    <property type="entry name" value="Glyco_trans_2_3"/>
    <property type="match status" value="1"/>
</dbReference>
<keyword evidence="1" id="KW-0472">Membrane</keyword>
<dbReference type="EMBL" id="PFIP01000171">
    <property type="protein sequence ID" value="PIX33278.1"/>
    <property type="molecule type" value="Genomic_DNA"/>
</dbReference>
<evidence type="ECO:0000313" key="4">
    <source>
        <dbReference type="Proteomes" id="UP000231493"/>
    </source>
</evidence>
<dbReference type="SUPFAM" id="SSF53448">
    <property type="entry name" value="Nucleotide-diphospho-sugar transferases"/>
    <property type="match status" value="1"/>
</dbReference>
<proteinExistence type="predicted"/>
<dbReference type="GO" id="GO:0005737">
    <property type="term" value="C:cytoplasm"/>
    <property type="evidence" value="ECO:0007669"/>
    <property type="project" value="TreeGrafter"/>
</dbReference>
<dbReference type="Gene3D" id="3.90.550.10">
    <property type="entry name" value="Spore Coat Polysaccharide Biosynthesis Protein SpsA, Chain A"/>
    <property type="match status" value="1"/>
</dbReference>
<feature type="domain" description="Glycosyltransferase 2-like" evidence="2">
    <location>
        <begin position="100"/>
        <end position="303"/>
    </location>
</feature>